<evidence type="ECO:0000256" key="6">
    <source>
        <dbReference type="SAM" id="Phobius"/>
    </source>
</evidence>
<evidence type="ECO:0000256" key="1">
    <source>
        <dbReference type="ARBA" id="ARBA00004651"/>
    </source>
</evidence>
<reference evidence="7 8" key="1">
    <citation type="submission" date="2017-03" db="EMBL/GenBank/DDBJ databases">
        <authorList>
            <person name="Afonso C.L."/>
            <person name="Miller P.J."/>
            <person name="Scott M.A."/>
            <person name="Spackman E."/>
            <person name="Goraichik I."/>
            <person name="Dimitrov K.M."/>
            <person name="Suarez D.L."/>
            <person name="Swayne D.E."/>
        </authorList>
    </citation>
    <scope>NUCLEOTIDE SEQUENCE [LARGE SCALE GENOMIC DNA]</scope>
    <source>
        <strain evidence="7 8">CECT 7023</strain>
    </source>
</reference>
<feature type="transmembrane region" description="Helical" evidence="6">
    <location>
        <begin position="296"/>
        <end position="319"/>
    </location>
</feature>
<dbReference type="GO" id="GO:0005886">
    <property type="term" value="C:plasma membrane"/>
    <property type="evidence" value="ECO:0007669"/>
    <property type="project" value="UniProtKB-SubCell"/>
</dbReference>
<dbReference type="Pfam" id="PF01943">
    <property type="entry name" value="Polysacc_synt"/>
    <property type="match status" value="1"/>
</dbReference>
<feature type="transmembrane region" description="Helical" evidence="6">
    <location>
        <begin position="214"/>
        <end position="236"/>
    </location>
</feature>
<feature type="transmembrane region" description="Helical" evidence="6">
    <location>
        <begin position="256"/>
        <end position="276"/>
    </location>
</feature>
<evidence type="ECO:0000256" key="4">
    <source>
        <dbReference type="ARBA" id="ARBA00022989"/>
    </source>
</evidence>
<dbReference type="AlphaFoldDB" id="A0A1Y5TI82"/>
<evidence type="ECO:0000313" key="7">
    <source>
        <dbReference type="EMBL" id="SLN64285.1"/>
    </source>
</evidence>
<evidence type="ECO:0000256" key="5">
    <source>
        <dbReference type="ARBA" id="ARBA00023136"/>
    </source>
</evidence>
<dbReference type="PANTHER" id="PTHR30250">
    <property type="entry name" value="PST FAMILY PREDICTED COLANIC ACID TRANSPORTER"/>
    <property type="match status" value="1"/>
</dbReference>
<dbReference type="InterPro" id="IPR002797">
    <property type="entry name" value="Polysacc_synth"/>
</dbReference>
<keyword evidence="3 6" id="KW-0812">Transmembrane</keyword>
<feature type="transmembrane region" description="Helical" evidence="6">
    <location>
        <begin position="178"/>
        <end position="194"/>
    </location>
</feature>
<dbReference type="InterPro" id="IPR050833">
    <property type="entry name" value="Poly_Biosynth_Transport"/>
</dbReference>
<evidence type="ECO:0000256" key="3">
    <source>
        <dbReference type="ARBA" id="ARBA00022692"/>
    </source>
</evidence>
<feature type="transmembrane region" description="Helical" evidence="6">
    <location>
        <begin position="339"/>
        <end position="358"/>
    </location>
</feature>
<sequence length="431" mass="46503">MSADVPGMPTVKERSLRRNVGFAVSGRAVFALTQFGIIAVLTRLGTPEDVGALALASALVTPLFFLTSMGMREVHTVDDLDRFTRADYVALRMLAGLLAVLMTLAILATFYTHAGWLVHGSAIAFAMVKYFGAQMSLNHGIFQRAERMDYVALSNLGRGGLGLGVFAAAFWLTENLPVALAFESLAWLSTYLFLDRPLLRRLGAAQPFSELRNVHLSTILALAWWILPLGMALFMLRAAMSVPPILLERYVDFATVGIFGAIAYLHSALSMISNTLGSVTAPRLRRYWRKADRRAFVRLSLGMTLFAAGLGVVAVGIAVFAGEQVLRVLYGPGYDRADIFSIVMLASGISILGSPLVASVNAGQAFRRRLLTNVLAFVVVCALSLLLIPRIGALGAAWAMVGLTVTQTGLNALLYLSVLRSFPTTPQAETS</sequence>
<keyword evidence="2" id="KW-1003">Cell membrane</keyword>
<accession>A0A1Y5TI82</accession>
<feature type="transmembrane region" description="Helical" evidence="6">
    <location>
        <begin position="50"/>
        <end position="68"/>
    </location>
</feature>
<feature type="transmembrane region" description="Helical" evidence="6">
    <location>
        <begin position="89"/>
        <end position="108"/>
    </location>
</feature>
<feature type="transmembrane region" description="Helical" evidence="6">
    <location>
        <begin position="20"/>
        <end position="44"/>
    </location>
</feature>
<evidence type="ECO:0000313" key="8">
    <source>
        <dbReference type="Proteomes" id="UP000193900"/>
    </source>
</evidence>
<name>A0A1Y5TI82_9RHOB</name>
<keyword evidence="5 6" id="KW-0472">Membrane</keyword>
<dbReference type="OrthoDB" id="7828817at2"/>
<dbReference type="RefSeq" id="WP_159458534.1">
    <property type="nucleotide sequence ID" value="NZ_FWFZ01000017.1"/>
</dbReference>
<dbReference type="Proteomes" id="UP000193900">
    <property type="component" value="Unassembled WGS sequence"/>
</dbReference>
<organism evidence="7 8">
    <name type="scientific">Roseisalinus antarcticus</name>
    <dbReference type="NCBI Taxonomy" id="254357"/>
    <lineage>
        <taxon>Bacteria</taxon>
        <taxon>Pseudomonadati</taxon>
        <taxon>Pseudomonadota</taxon>
        <taxon>Alphaproteobacteria</taxon>
        <taxon>Rhodobacterales</taxon>
        <taxon>Roseobacteraceae</taxon>
        <taxon>Roseisalinus</taxon>
    </lineage>
</organism>
<feature type="transmembrane region" description="Helical" evidence="6">
    <location>
        <begin position="370"/>
        <end position="389"/>
    </location>
</feature>
<dbReference type="PANTHER" id="PTHR30250:SF11">
    <property type="entry name" value="O-ANTIGEN TRANSPORTER-RELATED"/>
    <property type="match status" value="1"/>
</dbReference>
<feature type="transmembrane region" description="Helical" evidence="6">
    <location>
        <begin position="114"/>
        <end position="132"/>
    </location>
</feature>
<gene>
    <name evidence="7" type="ORF">ROA7023_03003</name>
</gene>
<evidence type="ECO:0000256" key="2">
    <source>
        <dbReference type="ARBA" id="ARBA00022475"/>
    </source>
</evidence>
<proteinExistence type="predicted"/>
<protein>
    <submittedName>
        <fullName evidence="7">Polysaccharide biosynthesis protein</fullName>
    </submittedName>
</protein>
<comment type="subcellular location">
    <subcellularLocation>
        <location evidence="1">Cell membrane</location>
        <topology evidence="1">Multi-pass membrane protein</topology>
    </subcellularLocation>
</comment>
<feature type="transmembrane region" description="Helical" evidence="6">
    <location>
        <begin position="153"/>
        <end position="172"/>
    </location>
</feature>
<dbReference type="EMBL" id="FWFZ01000017">
    <property type="protein sequence ID" value="SLN64285.1"/>
    <property type="molecule type" value="Genomic_DNA"/>
</dbReference>
<keyword evidence="8" id="KW-1185">Reference proteome</keyword>
<keyword evidence="4 6" id="KW-1133">Transmembrane helix</keyword>
<feature type="transmembrane region" description="Helical" evidence="6">
    <location>
        <begin position="395"/>
        <end position="416"/>
    </location>
</feature>